<dbReference type="EMBL" id="DAATSM010000023">
    <property type="protein sequence ID" value="HAE9891978.1"/>
    <property type="molecule type" value="Genomic_DNA"/>
</dbReference>
<sequence>MHLEEEDLRALERAVELLEQDTITETLTQLVGTPIDYLMSKLPKGAEKKIYSLVEKSLNKAANAALWSLDNEPNRIASTKTNKFFAALSGAIGGAFGFSALAIELPVSTTIMLRSIADIARSEGFDLDRIDTKLECLAVFSFGGPSEDDDAVNTAYYATRNLTAEIVQDLSKEISNIAVKNAASTQTGKWLASLIEKVATRFGIVITEKMAAQAAPVIGALAGATLNTMFTDYYQDMARGHFIVKRLERKYGDELIKAEYIKISDKLTNQNQRKHLNSN</sequence>
<evidence type="ECO:0000313" key="2">
    <source>
        <dbReference type="EMBL" id="EDH6422585.1"/>
    </source>
</evidence>
<reference evidence="8" key="2">
    <citation type="submission" date="2018-07" db="EMBL/GenBank/DDBJ databases">
        <authorList>
            <consortium name="NCBI Pathogen Detection Project"/>
        </authorList>
    </citation>
    <scope>NUCLEOTIDE SEQUENCE</scope>
    <source>
        <strain evidence="6">10-2272</strain>
        <strain evidence="8">ID101488</strain>
        <strain evidence="5">ID103978</strain>
        <strain evidence="3">ID110403</strain>
        <strain evidence="9">N13-01333</strain>
    </source>
</reference>
<comment type="caution">
    <text evidence="8">The sequence shown here is derived from an EMBL/GenBank/DDBJ whole genome shotgun (WGS) entry which is preliminary data.</text>
</comment>
<dbReference type="EMBL" id="DAATRI010000110">
    <property type="protein sequence ID" value="HAE9845069.1"/>
    <property type="molecule type" value="Genomic_DNA"/>
</dbReference>
<accession>A0A3T7ABP7</accession>
<feature type="transmembrane region" description="Helical" evidence="1">
    <location>
        <begin position="84"/>
        <end position="103"/>
    </location>
</feature>
<evidence type="ECO:0000313" key="3">
    <source>
        <dbReference type="EMBL" id="HAE2815503.1"/>
    </source>
</evidence>
<dbReference type="Pfam" id="PF12787">
    <property type="entry name" value="EcsC"/>
    <property type="match status" value="1"/>
</dbReference>
<evidence type="ECO:0000313" key="6">
    <source>
        <dbReference type="EMBL" id="HAE5957369.1"/>
    </source>
</evidence>
<dbReference type="EMBL" id="DAASKZ010000037">
    <property type="protein sequence ID" value="HAE5957369.1"/>
    <property type="molecule type" value="Genomic_DNA"/>
</dbReference>
<dbReference type="EMBL" id="AAMIHT010000048">
    <property type="protein sequence ID" value="EDH6422585.1"/>
    <property type="molecule type" value="Genomic_DNA"/>
</dbReference>
<keyword evidence="1" id="KW-0812">Transmembrane</keyword>
<organism evidence="8">
    <name type="scientific">Salmonella enterica subsp. enterica serovar Heidelberg</name>
    <dbReference type="NCBI Taxonomy" id="611"/>
    <lineage>
        <taxon>Bacteria</taxon>
        <taxon>Pseudomonadati</taxon>
        <taxon>Pseudomonadota</taxon>
        <taxon>Gammaproteobacteria</taxon>
        <taxon>Enterobacterales</taxon>
        <taxon>Enterobacteriaceae</taxon>
        <taxon>Salmonella</taxon>
    </lineage>
</organism>
<proteinExistence type="predicted"/>
<dbReference type="EMBL" id="DAASKZ010000052">
    <property type="protein sequence ID" value="HAE5957404.1"/>
    <property type="molecule type" value="Genomic_DNA"/>
</dbReference>
<dbReference type="EMBL" id="DAASEF010000098">
    <property type="protein sequence ID" value="HAE5152994.1"/>
    <property type="molecule type" value="Genomic_DNA"/>
</dbReference>
<evidence type="ECO:0000256" key="1">
    <source>
        <dbReference type="SAM" id="Phobius"/>
    </source>
</evidence>
<dbReference type="PANTHER" id="PTHR41260">
    <property type="entry name" value="PROTEIN ECSC"/>
    <property type="match status" value="1"/>
</dbReference>
<evidence type="ECO:0000313" key="10">
    <source>
        <dbReference type="EMBL" id="HAE9892020.1"/>
    </source>
</evidence>
<evidence type="ECO:0000313" key="7">
    <source>
        <dbReference type="EMBL" id="HAE5957404.1"/>
    </source>
</evidence>
<keyword evidence="1" id="KW-1133">Transmembrane helix</keyword>
<reference evidence="8" key="1">
    <citation type="journal article" date="2018" name="Genome Biol.">
        <title>SKESA: strategic k-mer extension for scrupulous assemblies.</title>
        <authorList>
            <person name="Souvorov A."/>
            <person name="Agarwala R."/>
            <person name="Lipman D.J."/>
        </authorList>
    </citation>
    <scope>NUCLEOTIDE SEQUENCE</scope>
    <source>
        <strain evidence="6">10-2272</strain>
        <strain evidence="8">ID101488</strain>
        <strain evidence="5">ID103978</strain>
        <strain evidence="3">ID110403</strain>
        <strain evidence="9">N13-01333</strain>
    </source>
</reference>
<dbReference type="EMBL" id="DAARKP010000122">
    <property type="protein sequence ID" value="HAE2815503.1"/>
    <property type="molecule type" value="Genomic_DNA"/>
</dbReference>
<evidence type="ECO:0000313" key="9">
    <source>
        <dbReference type="EMBL" id="HAE9891978.1"/>
    </source>
</evidence>
<gene>
    <name evidence="2" type="ORF">CB405_24035</name>
    <name evidence="3" type="ORF">G3374_004437</name>
    <name evidence="4" type="ORF">G3374_004680</name>
    <name evidence="5" type="ORF">G4H36_004553</name>
    <name evidence="6" type="ORF">G4I55_004684</name>
    <name evidence="7" type="ORF">G4I55_004728</name>
    <name evidence="9" type="ORF">G4X01_004814</name>
    <name evidence="10" type="ORF">G4X01_004860</name>
    <name evidence="8" type="ORF">G4X13_004504</name>
</gene>
<reference evidence="2" key="3">
    <citation type="submission" date="2018-07" db="EMBL/GenBank/DDBJ databases">
        <authorList>
            <person name="Ashton P.M."/>
            <person name="Dallman T."/>
            <person name="Nair S."/>
            <person name="De Pinna E."/>
            <person name="Peters T."/>
            <person name="Grant K."/>
        </authorList>
    </citation>
    <scope>NUCLEOTIDE SEQUENCE</scope>
    <source>
        <strain evidence="2">342962</strain>
    </source>
</reference>
<dbReference type="RefSeq" id="WP_001677176.1">
    <property type="nucleotide sequence ID" value="NZ_JABFBH010000038.1"/>
</dbReference>
<dbReference type="EMBL" id="DAATSM010000032">
    <property type="protein sequence ID" value="HAE9892020.1"/>
    <property type="molecule type" value="Genomic_DNA"/>
</dbReference>
<dbReference type="AlphaFoldDB" id="A0A3T7ABP7"/>
<evidence type="ECO:0000313" key="8">
    <source>
        <dbReference type="EMBL" id="HAE9845069.1"/>
    </source>
</evidence>
<dbReference type="EMBL" id="DAARKP010000183">
    <property type="protein sequence ID" value="HAE2815721.1"/>
    <property type="molecule type" value="Genomic_DNA"/>
</dbReference>
<evidence type="ECO:0000313" key="5">
    <source>
        <dbReference type="EMBL" id="HAE5152994.1"/>
    </source>
</evidence>
<keyword evidence="1" id="KW-0472">Membrane</keyword>
<evidence type="ECO:0000313" key="4">
    <source>
        <dbReference type="EMBL" id="HAE2815721.1"/>
    </source>
</evidence>
<dbReference type="InterPro" id="IPR024787">
    <property type="entry name" value="EcsC"/>
</dbReference>
<protein>
    <submittedName>
        <fullName evidence="8">EcsC family protein</fullName>
    </submittedName>
</protein>
<dbReference type="PANTHER" id="PTHR41260:SF1">
    <property type="entry name" value="PROTEIN ECSC"/>
    <property type="match status" value="1"/>
</dbReference>
<name>A0A3T7ABP7_SALET</name>